<dbReference type="AlphaFoldDB" id="A0A4Z2HXZ2"/>
<feature type="region of interest" description="Disordered" evidence="1">
    <location>
        <begin position="1"/>
        <end position="58"/>
    </location>
</feature>
<reference evidence="2 3" key="1">
    <citation type="submission" date="2019-03" db="EMBL/GenBank/DDBJ databases">
        <title>First draft genome of Liparis tanakae, snailfish: a comprehensive survey of snailfish specific genes.</title>
        <authorList>
            <person name="Kim W."/>
            <person name="Song I."/>
            <person name="Jeong J.-H."/>
            <person name="Kim D."/>
            <person name="Kim S."/>
            <person name="Ryu S."/>
            <person name="Song J.Y."/>
            <person name="Lee S.K."/>
        </authorList>
    </citation>
    <scope>NUCLEOTIDE SEQUENCE [LARGE SCALE GENOMIC DNA]</scope>
    <source>
        <tissue evidence="2">Muscle</tissue>
    </source>
</reference>
<keyword evidence="2" id="KW-0407">Ion channel</keyword>
<dbReference type="EMBL" id="SRLO01000171">
    <property type="protein sequence ID" value="TNN69802.1"/>
    <property type="molecule type" value="Genomic_DNA"/>
</dbReference>
<dbReference type="OrthoDB" id="8882254at2759"/>
<organism evidence="2 3">
    <name type="scientific">Liparis tanakae</name>
    <name type="common">Tanaka's snailfish</name>
    <dbReference type="NCBI Taxonomy" id="230148"/>
    <lineage>
        <taxon>Eukaryota</taxon>
        <taxon>Metazoa</taxon>
        <taxon>Chordata</taxon>
        <taxon>Craniata</taxon>
        <taxon>Vertebrata</taxon>
        <taxon>Euteleostomi</taxon>
        <taxon>Actinopterygii</taxon>
        <taxon>Neopterygii</taxon>
        <taxon>Teleostei</taxon>
        <taxon>Neoteleostei</taxon>
        <taxon>Acanthomorphata</taxon>
        <taxon>Eupercaria</taxon>
        <taxon>Perciformes</taxon>
        <taxon>Cottioidei</taxon>
        <taxon>Cottales</taxon>
        <taxon>Liparidae</taxon>
        <taxon>Liparis</taxon>
    </lineage>
</organism>
<protein>
    <submittedName>
        <fullName evidence="2">Voltage-gated potassium channel subunit beta-1</fullName>
    </submittedName>
</protein>
<evidence type="ECO:0000313" key="3">
    <source>
        <dbReference type="Proteomes" id="UP000314294"/>
    </source>
</evidence>
<accession>A0A4Z2HXZ2</accession>
<proteinExistence type="predicted"/>
<keyword evidence="2" id="KW-0813">Transport</keyword>
<keyword evidence="2" id="KW-0406">Ion transport</keyword>
<dbReference type="GO" id="GO:0034220">
    <property type="term" value="P:monoatomic ion transmembrane transport"/>
    <property type="evidence" value="ECO:0007669"/>
    <property type="project" value="UniProtKB-KW"/>
</dbReference>
<evidence type="ECO:0000313" key="2">
    <source>
        <dbReference type="EMBL" id="TNN69802.1"/>
    </source>
</evidence>
<sequence length="113" mass="12113">MLAARSSGGGLGGGGHQQHHSHRKQSVGSFGGAKAQRCQDAKRSSSSGQQSAQHRHKAALIREIETSWYLNMFGLGKEDTVAHRTGMPYSDSPAHMLSGSTEIVTVFNTRGQH</sequence>
<keyword evidence="3" id="KW-1185">Reference proteome</keyword>
<feature type="compositionally biased region" description="Gly residues" evidence="1">
    <location>
        <begin position="7"/>
        <end position="16"/>
    </location>
</feature>
<comment type="caution">
    <text evidence="2">The sequence shown here is derived from an EMBL/GenBank/DDBJ whole genome shotgun (WGS) entry which is preliminary data.</text>
</comment>
<dbReference type="Proteomes" id="UP000314294">
    <property type="component" value="Unassembled WGS sequence"/>
</dbReference>
<name>A0A4Z2HXZ2_9TELE</name>
<gene>
    <name evidence="2" type="primary">KCNAB1_0</name>
    <name evidence="2" type="ORF">EYF80_020034</name>
</gene>
<evidence type="ECO:0000256" key="1">
    <source>
        <dbReference type="SAM" id="MobiDB-lite"/>
    </source>
</evidence>